<dbReference type="Proteomes" id="UP000002173">
    <property type="component" value="Unassembled WGS sequence"/>
</dbReference>
<gene>
    <name evidence="1" type="ORF">BBOV_I001190</name>
</gene>
<protein>
    <submittedName>
        <fullName evidence="1">Variant erythrocyte surface antigen-1, beta subunit</fullName>
    </submittedName>
</protein>
<reference evidence="1 2" key="1">
    <citation type="journal article" date="2007" name="PLoS Pathog.">
        <title>Genome sequence of Babesia bovis and comparative analysis of apicomplexan hemoprotozoa.</title>
        <authorList>
            <person name="Brayton K.A."/>
            <person name="Lau A.O.T."/>
            <person name="Herndon D.R."/>
            <person name="Hannick L."/>
            <person name="Kappmeyer L.S."/>
            <person name="Berens S.J."/>
            <person name="Bidwell S.L."/>
            <person name="Brown W.C."/>
            <person name="Crabtree J."/>
            <person name="Fadrosh D."/>
            <person name="Feldblum T."/>
            <person name="Forberger H.A."/>
            <person name="Haas B.J."/>
            <person name="Howell J.M."/>
            <person name="Khouri H."/>
            <person name="Koo H."/>
            <person name="Mann D.J."/>
            <person name="Norimine J."/>
            <person name="Paulsen I.T."/>
            <person name="Radune D."/>
            <person name="Ren Q."/>
            <person name="Smith R.K. Jr."/>
            <person name="Suarez C.E."/>
            <person name="White O."/>
            <person name="Wortman J.R."/>
            <person name="Knowles D.P. Jr."/>
            <person name="McElwain T.F."/>
            <person name="Nene V.M."/>
        </authorList>
    </citation>
    <scope>NUCLEOTIDE SEQUENCE [LARGE SCALE GENOMIC DNA]</scope>
    <source>
        <strain evidence="1">T2Bo</strain>
    </source>
</reference>
<organism evidence="1 2">
    <name type="scientific">Babesia bovis</name>
    <dbReference type="NCBI Taxonomy" id="5865"/>
    <lineage>
        <taxon>Eukaryota</taxon>
        <taxon>Sar</taxon>
        <taxon>Alveolata</taxon>
        <taxon>Apicomplexa</taxon>
        <taxon>Aconoidasida</taxon>
        <taxon>Piroplasmida</taxon>
        <taxon>Babesiidae</taxon>
        <taxon>Babesia</taxon>
    </lineage>
</organism>
<proteinExistence type="predicted"/>
<evidence type="ECO:0000313" key="1">
    <source>
        <dbReference type="EMBL" id="EDO05212.1"/>
    </source>
</evidence>
<evidence type="ECO:0000313" key="2">
    <source>
        <dbReference type="Proteomes" id="UP000002173"/>
    </source>
</evidence>
<name>A7AXD9_BABBO</name>
<comment type="caution">
    <text evidence="1">The sequence shown here is derived from an EMBL/GenBank/DDBJ whole genome shotgun (WGS) entry which is preliminary data.</text>
</comment>
<dbReference type="EMBL" id="AAXT01000006">
    <property type="protein sequence ID" value="EDO05212.1"/>
    <property type="molecule type" value="Genomic_DNA"/>
</dbReference>
<dbReference type="Pfam" id="PF12785">
    <property type="entry name" value="VESA1_N"/>
    <property type="match status" value="1"/>
</dbReference>
<reference evidence="2" key="3">
    <citation type="journal article" date="2021" name="Int. J. Parasitol.">
        <title>Comparative analysis of gene expression between Babesia bovis blood stages and kinetes allowed by improved genome annotation.</title>
        <authorList>
            <person name="Ueti M.W."/>
            <person name="Johnson W.C."/>
            <person name="Kappmeyer L.S."/>
            <person name="Herndon D.R."/>
            <person name="Mousel M.R."/>
            <person name="Reif K.E."/>
            <person name="Taus N.S."/>
            <person name="Ifeonu O.O."/>
            <person name="Silva J.C."/>
            <person name="Suarez C.E."/>
            <person name="Brayton K.A."/>
        </authorList>
    </citation>
    <scope>NUCLEOTIDE SEQUENCE [LARGE SCALE GENOMIC DNA]</scope>
</reference>
<dbReference type="InParanoid" id="A7AXD9"/>
<dbReference type="VEuPathDB" id="PiroplasmaDB:BBOV_I001190"/>
<dbReference type="AlphaFoldDB" id="A7AXD9"/>
<dbReference type="RefSeq" id="XP_001608780.1">
    <property type="nucleotide sequence ID" value="XM_001608730.1"/>
</dbReference>
<dbReference type="KEGG" id="bbo:BBOV_I001190"/>
<sequence length="123" mass="13016">MSVVLKEQVERCGTSSAGQKCYLSAYCKKTATSGGGSNTEGDYYWPTLSDKADQVHLLARIFLGSVCLIWSGISQLGFLTGGTSGKERWKDKALSSETDGLGSFMAAMGYDLDRLNGSGGPGK</sequence>
<keyword evidence="2" id="KW-1185">Reference proteome</keyword>
<dbReference type="InterPro" id="IPR024751">
    <property type="entry name" value="VESA1"/>
</dbReference>
<dbReference type="GeneID" id="5476863"/>
<accession>A7AXD9</accession>
<reference evidence="2" key="2">
    <citation type="journal article" date="2020" name="Data Brief">
        <title>Transcriptome dataset of Babesia bovis life stages within vertebrate and invertebrate hosts.</title>
        <authorList>
            <person name="Ueti M.W."/>
            <person name="Johnson W.C."/>
            <person name="Kappmeyer L.S."/>
            <person name="Herndon D.R."/>
            <person name="Mousel M.R."/>
            <person name="Reif K.E."/>
            <person name="Taus N.S."/>
            <person name="Ifeonu O.O."/>
            <person name="Silva J.C."/>
            <person name="Suarez C.E."/>
            <person name="Brayton K.A."/>
        </authorList>
    </citation>
    <scope>NUCLEOTIDE SEQUENCE [LARGE SCALE GENOMIC DNA]</scope>
</reference>